<dbReference type="Gene3D" id="1.10.150.240">
    <property type="entry name" value="Putative phosphatase, domain 2"/>
    <property type="match status" value="1"/>
</dbReference>
<dbReference type="Pfam" id="PF13419">
    <property type="entry name" value="HAD_2"/>
    <property type="match status" value="1"/>
</dbReference>
<evidence type="ECO:0000313" key="2">
    <source>
        <dbReference type="Proteomes" id="UP000030428"/>
    </source>
</evidence>
<dbReference type="InterPro" id="IPR023214">
    <property type="entry name" value="HAD_sf"/>
</dbReference>
<protein>
    <submittedName>
        <fullName evidence="1">Uncharacterized protein</fullName>
    </submittedName>
</protein>
<accession>A0A0A6PAK2</accession>
<organism evidence="1 2">
    <name type="scientific">Candidatus Thiomargarita nelsonii</name>
    <dbReference type="NCBI Taxonomy" id="1003181"/>
    <lineage>
        <taxon>Bacteria</taxon>
        <taxon>Pseudomonadati</taxon>
        <taxon>Pseudomonadota</taxon>
        <taxon>Gammaproteobacteria</taxon>
        <taxon>Thiotrichales</taxon>
        <taxon>Thiotrichaceae</taxon>
        <taxon>Thiomargarita</taxon>
    </lineage>
</organism>
<dbReference type="SUPFAM" id="SSF56784">
    <property type="entry name" value="HAD-like"/>
    <property type="match status" value="1"/>
</dbReference>
<dbReference type="InterPro" id="IPR036412">
    <property type="entry name" value="HAD-like_sf"/>
</dbReference>
<keyword evidence="2" id="KW-1185">Reference proteome</keyword>
<dbReference type="InterPro" id="IPR041492">
    <property type="entry name" value="HAD_2"/>
</dbReference>
<proteinExistence type="predicted"/>
<gene>
    <name evidence="1" type="ORF">PN36_20815</name>
</gene>
<dbReference type="Gene3D" id="3.40.50.1000">
    <property type="entry name" value="HAD superfamily/HAD-like"/>
    <property type="match status" value="1"/>
</dbReference>
<comment type="caution">
    <text evidence="1">The sequence shown here is derived from an EMBL/GenBank/DDBJ whole genome shotgun (WGS) entry which is preliminary data.</text>
</comment>
<name>A0A0A6PAK2_9GAMM</name>
<evidence type="ECO:0000313" key="1">
    <source>
        <dbReference type="EMBL" id="KHD07810.1"/>
    </source>
</evidence>
<dbReference type="Proteomes" id="UP000030428">
    <property type="component" value="Unassembled WGS sequence"/>
</dbReference>
<dbReference type="InterPro" id="IPR023198">
    <property type="entry name" value="PGP-like_dom2"/>
</dbReference>
<dbReference type="EMBL" id="JSZA02000091">
    <property type="protein sequence ID" value="KHD07810.1"/>
    <property type="molecule type" value="Genomic_DNA"/>
</dbReference>
<reference evidence="1 2" key="1">
    <citation type="journal article" date="2016" name="Front. Microbiol.">
        <title>Single-Cell (Meta-)Genomics of a Dimorphic Candidatus Thiomargarita nelsonii Reveals Genomic Plasticity.</title>
        <authorList>
            <person name="Flood B.E."/>
            <person name="Fliss P."/>
            <person name="Jones D.S."/>
            <person name="Dick G.J."/>
            <person name="Jain S."/>
            <person name="Kaster A.K."/>
            <person name="Winkel M."/>
            <person name="Mussmann M."/>
            <person name="Bailey J."/>
        </authorList>
    </citation>
    <scope>NUCLEOTIDE SEQUENCE [LARGE SCALE GENOMIC DNA]</scope>
    <source>
        <strain evidence="1">Hydrate Ridge</strain>
    </source>
</reference>
<sequence length="213" mass="24477">MTQKIEKLTILDFDGTVLDSTMAWSNVYQSYCKRHYLTISEQIRLNQSNSPFTEWIETIKATHKITQPSKSLIVALNEIAKKVYNKILPKAGFVDFVQVRHTSKSKTIIVSREEPDLIKSYLSNYRISEVSEVLQDSNQKRTRANFYTDISKMYGCKTKNITLIDDSLSHCTIAKQAGVFVIGINDNHSVSRNNQMRLICELYVNDFTPLLKL</sequence>
<dbReference type="AlphaFoldDB" id="A0A0A6PAK2"/>